<dbReference type="PROSITE" id="PS51077">
    <property type="entry name" value="HTH_ICLR"/>
    <property type="match status" value="1"/>
</dbReference>
<dbReference type="SMART" id="SM00346">
    <property type="entry name" value="HTH_ICLR"/>
    <property type="match status" value="1"/>
</dbReference>
<dbReference type="PANTHER" id="PTHR30136:SF35">
    <property type="entry name" value="HTH-TYPE TRANSCRIPTIONAL REGULATOR RV1719"/>
    <property type="match status" value="1"/>
</dbReference>
<dbReference type="InterPro" id="IPR005471">
    <property type="entry name" value="Tscrpt_reg_IclR_N"/>
</dbReference>
<dbReference type="RefSeq" id="WP_082157588.1">
    <property type="nucleotide sequence ID" value="NZ_JARAMH010000013.1"/>
</dbReference>
<dbReference type="Proteomes" id="UP001595797">
    <property type="component" value="Unassembled WGS sequence"/>
</dbReference>
<evidence type="ECO:0000256" key="3">
    <source>
        <dbReference type="ARBA" id="ARBA00023163"/>
    </source>
</evidence>
<organism evidence="7 8">
    <name type="scientific">Kocuria oceani</name>
    <dbReference type="NCBI Taxonomy" id="988827"/>
    <lineage>
        <taxon>Bacteria</taxon>
        <taxon>Bacillati</taxon>
        <taxon>Actinomycetota</taxon>
        <taxon>Actinomycetes</taxon>
        <taxon>Micrococcales</taxon>
        <taxon>Micrococcaceae</taxon>
        <taxon>Kocuria</taxon>
    </lineage>
</organism>
<evidence type="ECO:0000256" key="2">
    <source>
        <dbReference type="ARBA" id="ARBA00023125"/>
    </source>
</evidence>
<dbReference type="Pfam" id="PF01614">
    <property type="entry name" value="IclR_C"/>
    <property type="match status" value="1"/>
</dbReference>
<keyword evidence="3" id="KW-0804">Transcription</keyword>
<dbReference type="InterPro" id="IPR029016">
    <property type="entry name" value="GAF-like_dom_sf"/>
</dbReference>
<evidence type="ECO:0000313" key="8">
    <source>
        <dbReference type="Proteomes" id="UP001595797"/>
    </source>
</evidence>
<protein>
    <submittedName>
        <fullName evidence="7">IclR family transcriptional regulator</fullName>
    </submittedName>
</protein>
<feature type="domain" description="HTH iclR-type" evidence="5">
    <location>
        <begin position="29"/>
        <end position="90"/>
    </location>
</feature>
<keyword evidence="1" id="KW-0805">Transcription regulation</keyword>
<dbReference type="Gene3D" id="1.10.10.10">
    <property type="entry name" value="Winged helix-like DNA-binding domain superfamily/Winged helix DNA-binding domain"/>
    <property type="match status" value="1"/>
</dbReference>
<comment type="caution">
    <text evidence="7">The sequence shown here is derived from an EMBL/GenBank/DDBJ whole genome shotgun (WGS) entry which is preliminary data.</text>
</comment>
<evidence type="ECO:0000259" key="6">
    <source>
        <dbReference type="PROSITE" id="PS51078"/>
    </source>
</evidence>
<feature type="region of interest" description="Disordered" evidence="4">
    <location>
        <begin position="1"/>
        <end position="29"/>
    </location>
</feature>
<evidence type="ECO:0000259" key="5">
    <source>
        <dbReference type="PROSITE" id="PS51077"/>
    </source>
</evidence>
<gene>
    <name evidence="7" type="ORF">ACFPCS_10930</name>
</gene>
<dbReference type="PANTHER" id="PTHR30136">
    <property type="entry name" value="HELIX-TURN-HELIX TRANSCRIPTIONAL REGULATOR, ICLR FAMILY"/>
    <property type="match status" value="1"/>
</dbReference>
<dbReference type="EMBL" id="JBHSIW010000013">
    <property type="protein sequence ID" value="MFC4904078.1"/>
    <property type="molecule type" value="Genomic_DNA"/>
</dbReference>
<evidence type="ECO:0000256" key="1">
    <source>
        <dbReference type="ARBA" id="ARBA00023015"/>
    </source>
</evidence>
<accession>A0ABV9TKX3</accession>
<feature type="domain" description="IclR-ED" evidence="6">
    <location>
        <begin position="91"/>
        <end position="274"/>
    </location>
</feature>
<proteinExistence type="predicted"/>
<evidence type="ECO:0000256" key="4">
    <source>
        <dbReference type="SAM" id="MobiDB-lite"/>
    </source>
</evidence>
<dbReference type="SUPFAM" id="SSF46785">
    <property type="entry name" value="Winged helix' DNA-binding domain"/>
    <property type="match status" value="1"/>
</dbReference>
<reference evidence="8" key="1">
    <citation type="journal article" date="2019" name="Int. J. Syst. Evol. Microbiol.">
        <title>The Global Catalogue of Microorganisms (GCM) 10K type strain sequencing project: providing services to taxonomists for standard genome sequencing and annotation.</title>
        <authorList>
            <consortium name="The Broad Institute Genomics Platform"/>
            <consortium name="The Broad Institute Genome Sequencing Center for Infectious Disease"/>
            <person name="Wu L."/>
            <person name="Ma J."/>
        </authorList>
    </citation>
    <scope>NUCLEOTIDE SEQUENCE [LARGE SCALE GENOMIC DNA]</scope>
    <source>
        <strain evidence="8">CGMCC 4.6946</strain>
    </source>
</reference>
<dbReference type="Gene3D" id="3.30.450.40">
    <property type="match status" value="1"/>
</dbReference>
<dbReference type="InterPro" id="IPR014757">
    <property type="entry name" value="Tscrpt_reg_IclR_C"/>
</dbReference>
<dbReference type="SUPFAM" id="SSF55781">
    <property type="entry name" value="GAF domain-like"/>
    <property type="match status" value="1"/>
</dbReference>
<dbReference type="InterPro" id="IPR036390">
    <property type="entry name" value="WH_DNA-bd_sf"/>
</dbReference>
<name>A0ABV9TKX3_9MICC</name>
<dbReference type="Pfam" id="PF09339">
    <property type="entry name" value="HTH_IclR"/>
    <property type="match status" value="1"/>
</dbReference>
<keyword evidence="8" id="KW-1185">Reference proteome</keyword>
<dbReference type="InterPro" id="IPR036388">
    <property type="entry name" value="WH-like_DNA-bd_sf"/>
</dbReference>
<sequence>MSSSDPRPLIASDASKEQTTTDGVTPGGVQSVDRAITVLEVLARTGGSTVTEVAAELGVHKSTASRLLGALELRGLVHHPSDGSRYELGFGILRLAHAIPGRLSVVAEARDEIRRLARTHSETVNLAVLREGQAVNVDQEIGPSSLGTHDWIGSLTPLHATSSGKVLLAGLPSDERARILRAQGMPTLTARTITSRKQLERQLIDVAARGYATVCEEFEIGLNAVAVPVRDHLGSVIASISVSGPAFRFTEEKMAELVEDLKQAGERVSRRMGYVPVDNPE</sequence>
<evidence type="ECO:0000313" key="7">
    <source>
        <dbReference type="EMBL" id="MFC4904078.1"/>
    </source>
</evidence>
<dbReference type="PROSITE" id="PS51078">
    <property type="entry name" value="ICLR_ED"/>
    <property type="match status" value="1"/>
</dbReference>
<keyword evidence="2" id="KW-0238">DNA-binding</keyword>
<dbReference type="InterPro" id="IPR050707">
    <property type="entry name" value="HTH_MetabolicPath_Reg"/>
</dbReference>